<gene>
    <name evidence="1" type="ORF">K3177_04245</name>
</gene>
<dbReference type="Proteomes" id="UP000776651">
    <property type="component" value="Unassembled WGS sequence"/>
</dbReference>
<sequence>MFTQLQTPLPVHVIGKGAGLAFAVIDYGAEHNLIWVTALDEGGEIWCAPNPKVRVAENWSLGRSKDSIAGADSLAAPEGDTP</sequence>
<keyword evidence="2" id="KW-1185">Reference proteome</keyword>
<dbReference type="RefSeq" id="WP_221597182.1">
    <property type="nucleotide sequence ID" value="NZ_JAIGNQ010000001.1"/>
</dbReference>
<comment type="caution">
    <text evidence="1">The sequence shown here is derived from an EMBL/GenBank/DDBJ whole genome shotgun (WGS) entry which is preliminary data.</text>
</comment>
<evidence type="ECO:0000313" key="1">
    <source>
        <dbReference type="EMBL" id="MBX7487718.1"/>
    </source>
</evidence>
<dbReference type="EMBL" id="JAIGNQ010000001">
    <property type="protein sequence ID" value="MBX7487718.1"/>
    <property type="molecule type" value="Genomic_DNA"/>
</dbReference>
<reference evidence="1 2" key="1">
    <citation type="submission" date="2021-08" db="EMBL/GenBank/DDBJ databases">
        <title>Comparative Genomics Analysis of the Genus Qipengyuania Reveals Extensive Genetic Diversity and Metabolic Versatility, Including the Description of Fifteen Novel Species.</title>
        <authorList>
            <person name="Liu Y."/>
        </authorList>
    </citation>
    <scope>NUCLEOTIDE SEQUENCE [LARGE SCALE GENOMIC DNA]</scope>
    <source>
        <strain evidence="1 2">GH25</strain>
    </source>
</reference>
<name>A0ABS7JDJ1_9SPHN</name>
<evidence type="ECO:0000313" key="2">
    <source>
        <dbReference type="Proteomes" id="UP000776651"/>
    </source>
</evidence>
<accession>A0ABS7JDJ1</accession>
<protein>
    <submittedName>
        <fullName evidence="1">Uncharacterized protein</fullName>
    </submittedName>
</protein>
<proteinExistence type="predicted"/>
<organism evidence="1 2">
    <name type="scientific">Qipengyuania pacifica</name>
    <dbReference type="NCBI Taxonomy" id="2860199"/>
    <lineage>
        <taxon>Bacteria</taxon>
        <taxon>Pseudomonadati</taxon>
        <taxon>Pseudomonadota</taxon>
        <taxon>Alphaproteobacteria</taxon>
        <taxon>Sphingomonadales</taxon>
        <taxon>Erythrobacteraceae</taxon>
        <taxon>Qipengyuania</taxon>
    </lineage>
</organism>